<evidence type="ECO:0000313" key="4">
    <source>
        <dbReference type="WBParaSite" id="MCU_000378-RA"/>
    </source>
</evidence>
<gene>
    <name evidence="2" type="ORF">MCOS_LOCUS5393</name>
</gene>
<reference evidence="2 3" key="1">
    <citation type="submission" date="2018-10" db="EMBL/GenBank/DDBJ databases">
        <authorList>
            <consortium name="Pathogen Informatics"/>
        </authorList>
    </citation>
    <scope>NUCLEOTIDE SEQUENCE [LARGE SCALE GENOMIC DNA]</scope>
</reference>
<dbReference type="Proteomes" id="UP000267029">
    <property type="component" value="Unassembled WGS sequence"/>
</dbReference>
<protein>
    <submittedName>
        <fullName evidence="4">EXS domain-containing protein</fullName>
    </submittedName>
</protein>
<dbReference type="AlphaFoldDB" id="A0A0R3UEG3"/>
<evidence type="ECO:0000256" key="1">
    <source>
        <dbReference type="SAM" id="MobiDB-lite"/>
    </source>
</evidence>
<dbReference type="WBParaSite" id="MCU_000378-RA">
    <property type="protein sequence ID" value="MCU_000378-RA"/>
    <property type="gene ID" value="MCU_000378"/>
</dbReference>
<sequence length="106" mass="11629">MRTCINFVWEKGVFRLNTGAVHDLNRAVANFCIFYVVYWGLDSMLVTSPLKRVNSDDVPEHMLRFRQHDAVVFTAPKLWSKSCAVGGGGGGGGGSPSHLPPPTEPR</sequence>
<dbReference type="EMBL" id="UXSR01005192">
    <property type="protein sequence ID" value="VDD79390.1"/>
    <property type="molecule type" value="Genomic_DNA"/>
</dbReference>
<evidence type="ECO:0000313" key="3">
    <source>
        <dbReference type="Proteomes" id="UP000267029"/>
    </source>
</evidence>
<name>A0A0R3UEG3_MESCO</name>
<feature type="region of interest" description="Disordered" evidence="1">
    <location>
        <begin position="86"/>
        <end position="106"/>
    </location>
</feature>
<keyword evidence="3" id="KW-1185">Reference proteome</keyword>
<reference evidence="4" key="2">
    <citation type="submission" date="2019-11" db="UniProtKB">
        <authorList>
            <consortium name="WormBaseParasite"/>
        </authorList>
    </citation>
    <scope>IDENTIFICATION</scope>
</reference>
<proteinExistence type="predicted"/>
<evidence type="ECO:0000313" key="2">
    <source>
        <dbReference type="EMBL" id="VDD79390.1"/>
    </source>
</evidence>
<feature type="compositionally biased region" description="Gly residues" evidence="1">
    <location>
        <begin position="86"/>
        <end position="95"/>
    </location>
</feature>
<accession>A0A0R3UEG3</accession>
<organism evidence="2 3">
    <name type="scientific">Mesocestoides corti</name>
    <name type="common">Flatworm</name>
    <dbReference type="NCBI Taxonomy" id="53468"/>
    <lineage>
        <taxon>Eukaryota</taxon>
        <taxon>Metazoa</taxon>
        <taxon>Spiralia</taxon>
        <taxon>Lophotrochozoa</taxon>
        <taxon>Platyhelminthes</taxon>
        <taxon>Cestoda</taxon>
        <taxon>Eucestoda</taxon>
        <taxon>Cyclophyllidea</taxon>
        <taxon>Mesocestoididae</taxon>
        <taxon>Mesocestoides</taxon>
    </lineage>
</organism>